<dbReference type="InterPro" id="IPR019734">
    <property type="entry name" value="TPR_rpt"/>
</dbReference>
<evidence type="ECO:0000313" key="4">
    <source>
        <dbReference type="EMBL" id="OAY72408.1"/>
    </source>
</evidence>
<dbReference type="PROSITE" id="PS50005">
    <property type="entry name" value="TPR"/>
    <property type="match status" value="2"/>
</dbReference>
<dbReference type="AlphaFoldDB" id="A0A199V5Y0"/>
<dbReference type="PANTHER" id="PTHR46050:SF7">
    <property type="entry name" value="TETRATRICOPEPTIDE REPEAT (TPR)-LIKE SUPERFAMILY PROTEIN"/>
    <property type="match status" value="1"/>
</dbReference>
<sequence length="547" mass="60315">MEERRPPGCTVLFRGGIFRRWNRHRRTASTPPTIVPDTNPQPPRGSTRPKRTAGLPPAPVAKSTSVPAKRPADPVDNPPPAPVPHSNAALVRATSGNVMIYGNLGNLSGYCRSSTPHAPNRNVLDVLPKTAKELRMDSATKKQPKSNGSMANEDAKKKSNTLEEAAEEPRGELCRALSRRLGPEELKAMGSEECRKGRLAEALALYERAIVMDPNKASYRCSKAVALAGLGRLLDAVAECREAIRINPSYYKAHHRLGTLYLRLGEADRAIHHYKQSRREAGAEDISQAQAIKTDIAMCYEARKMKDWIAVLKESQSAAFKGADYSPQVFALQAEALLKLQRHDEADTVLNSAPPKFDLEASTQLFGTTRTAYVRIIRAQVDMASGRFEEAVAAAQRAADLDPGNREIYTVVRRTKAVASARSKGNDLFKACKFVEACKAYEEGLNQESHNAVLLCNQAACRSKLGQYEKAIEDCNGALAMRPSYSKARLRRADCNAKLERWEASIRDYQVLVREIPGNEEVSKALAEAEAQLKKKQNEEAKDTSRP</sequence>
<evidence type="ECO:0000313" key="6">
    <source>
        <dbReference type="Proteomes" id="UP000515123"/>
    </source>
</evidence>
<dbReference type="InterPro" id="IPR011990">
    <property type="entry name" value="TPR-like_helical_dom_sf"/>
</dbReference>
<keyword evidence="2" id="KW-0175">Coiled coil</keyword>
<dbReference type="Gramene" id="Aco001194.1.mrna1">
    <property type="protein sequence ID" value="Aco001194.1.mrna1"/>
    <property type="gene ID" value="Aco001194.1.path1"/>
</dbReference>
<evidence type="ECO:0000256" key="3">
    <source>
        <dbReference type="SAM" id="MobiDB-lite"/>
    </source>
</evidence>
<gene>
    <name evidence="7" type="primary">LOC109727948</name>
    <name evidence="4" type="ORF">ACMD2_03903</name>
</gene>
<feature type="coiled-coil region" evidence="2">
    <location>
        <begin position="519"/>
        <end position="546"/>
    </location>
</feature>
<reference evidence="7" key="2">
    <citation type="submission" date="2025-04" db="UniProtKB">
        <authorList>
            <consortium name="RefSeq"/>
        </authorList>
    </citation>
    <scope>IDENTIFICATION</scope>
    <source>
        <tissue evidence="7">Leaf</tissue>
    </source>
</reference>
<dbReference type="PANTHER" id="PTHR46050">
    <property type="entry name" value="TPR REPEAT-CONTAINING THIOREDOXIN"/>
    <property type="match status" value="1"/>
</dbReference>
<evidence type="ECO:0000313" key="7">
    <source>
        <dbReference type="RefSeq" id="XP_020113772.1"/>
    </source>
</evidence>
<feature type="compositionally biased region" description="Polar residues" evidence="3">
    <location>
        <begin position="28"/>
        <end position="38"/>
    </location>
</feature>
<evidence type="ECO:0000256" key="1">
    <source>
        <dbReference type="PROSITE-ProRule" id="PRU00339"/>
    </source>
</evidence>
<evidence type="ECO:0000256" key="2">
    <source>
        <dbReference type="SAM" id="Coils"/>
    </source>
</evidence>
<accession>A0A199V5Y0</accession>
<feature type="compositionally biased region" description="Basic and acidic residues" evidence="3">
    <location>
        <begin position="153"/>
        <end position="169"/>
    </location>
</feature>
<dbReference type="SMART" id="SM00028">
    <property type="entry name" value="TPR"/>
    <property type="match status" value="7"/>
</dbReference>
<dbReference type="InterPro" id="IPR044534">
    <property type="entry name" value="TTL1-4"/>
</dbReference>
<dbReference type="GeneID" id="109727948"/>
<dbReference type="Proteomes" id="UP000092600">
    <property type="component" value="Unassembled WGS sequence"/>
</dbReference>
<reference evidence="4 5" key="1">
    <citation type="journal article" date="2016" name="DNA Res.">
        <title>The draft genome of MD-2 pineapple using hybrid error correction of long reads.</title>
        <authorList>
            <person name="Redwan R.M."/>
            <person name="Saidin A."/>
            <person name="Kumar S.V."/>
        </authorList>
    </citation>
    <scope>NUCLEOTIDE SEQUENCE [LARGE SCALE GENOMIC DNA]</scope>
    <source>
        <strain evidence="5">cv. MD2</strain>
        <tissue evidence="4">Leaf</tissue>
    </source>
</reference>
<name>A0A199V5Y0_ANACO</name>
<dbReference type="SUPFAM" id="SSF48452">
    <property type="entry name" value="TPR-like"/>
    <property type="match status" value="2"/>
</dbReference>
<proteinExistence type="predicted"/>
<feature type="repeat" description="TPR" evidence="1">
    <location>
        <begin position="372"/>
        <end position="405"/>
    </location>
</feature>
<keyword evidence="1" id="KW-0802">TPR repeat</keyword>
<dbReference type="RefSeq" id="XP_020113772.1">
    <property type="nucleotide sequence ID" value="XM_020258183.1"/>
</dbReference>
<dbReference type="STRING" id="4615.A0A199V5Y0"/>
<protein>
    <submittedName>
        <fullName evidence="4 7">Inactive TPR repeat-containing thioredoxin TTL3</fullName>
    </submittedName>
</protein>
<dbReference type="Pfam" id="PF13432">
    <property type="entry name" value="TPR_16"/>
    <property type="match status" value="2"/>
</dbReference>
<organism evidence="4 5">
    <name type="scientific">Ananas comosus</name>
    <name type="common">Pineapple</name>
    <name type="synonym">Ananas ananas</name>
    <dbReference type="NCBI Taxonomy" id="4615"/>
    <lineage>
        <taxon>Eukaryota</taxon>
        <taxon>Viridiplantae</taxon>
        <taxon>Streptophyta</taxon>
        <taxon>Embryophyta</taxon>
        <taxon>Tracheophyta</taxon>
        <taxon>Spermatophyta</taxon>
        <taxon>Magnoliopsida</taxon>
        <taxon>Liliopsida</taxon>
        <taxon>Poales</taxon>
        <taxon>Bromeliaceae</taxon>
        <taxon>Bromelioideae</taxon>
        <taxon>Ananas</taxon>
    </lineage>
</organism>
<keyword evidence="6" id="KW-1185">Reference proteome</keyword>
<feature type="region of interest" description="Disordered" evidence="3">
    <location>
        <begin position="135"/>
        <end position="169"/>
    </location>
</feature>
<evidence type="ECO:0000313" key="5">
    <source>
        <dbReference type="Proteomes" id="UP000092600"/>
    </source>
</evidence>
<dbReference type="OrthoDB" id="2335338at2759"/>
<dbReference type="Pfam" id="PF13181">
    <property type="entry name" value="TPR_8"/>
    <property type="match status" value="1"/>
</dbReference>
<dbReference type="Proteomes" id="UP000515123">
    <property type="component" value="Linkage group 2"/>
</dbReference>
<feature type="repeat" description="TPR" evidence="1">
    <location>
        <begin position="183"/>
        <end position="216"/>
    </location>
</feature>
<dbReference type="EMBL" id="LSRQ01003110">
    <property type="protein sequence ID" value="OAY72408.1"/>
    <property type="molecule type" value="Genomic_DNA"/>
</dbReference>
<dbReference type="Gene3D" id="1.25.40.10">
    <property type="entry name" value="Tetratricopeptide repeat domain"/>
    <property type="match status" value="1"/>
</dbReference>
<feature type="region of interest" description="Disordered" evidence="3">
    <location>
        <begin position="21"/>
        <end position="87"/>
    </location>
</feature>
<dbReference type="GO" id="GO:0005737">
    <property type="term" value="C:cytoplasm"/>
    <property type="evidence" value="ECO:0007669"/>
    <property type="project" value="TreeGrafter"/>
</dbReference>